<comment type="caution">
    <text evidence="2">The sequence shown here is derived from an EMBL/GenBank/DDBJ whole genome shotgun (WGS) entry which is preliminary data.</text>
</comment>
<dbReference type="EMBL" id="BSOB01000005">
    <property type="protein sequence ID" value="GLQ91637.1"/>
    <property type="molecule type" value="Genomic_DNA"/>
</dbReference>
<dbReference type="InterPro" id="IPR001279">
    <property type="entry name" value="Metallo-B-lactamas"/>
</dbReference>
<dbReference type="RefSeq" id="WP_284319400.1">
    <property type="nucleotide sequence ID" value="NZ_BSOB01000005.1"/>
</dbReference>
<keyword evidence="3" id="KW-1185">Reference proteome</keyword>
<evidence type="ECO:0000313" key="3">
    <source>
        <dbReference type="Proteomes" id="UP001156670"/>
    </source>
</evidence>
<evidence type="ECO:0000259" key="1">
    <source>
        <dbReference type="Pfam" id="PF00753"/>
    </source>
</evidence>
<dbReference type="InterPro" id="IPR036866">
    <property type="entry name" value="RibonucZ/Hydroxyglut_hydro"/>
</dbReference>
<proteinExistence type="predicted"/>
<protein>
    <submittedName>
        <fullName evidence="2">MBL fold metallo-hydrolase</fullName>
    </submittedName>
</protein>
<feature type="domain" description="Metallo-beta-lactamase" evidence="1">
    <location>
        <begin position="96"/>
        <end position="180"/>
    </location>
</feature>
<dbReference type="Proteomes" id="UP001156670">
    <property type="component" value="Unassembled WGS sequence"/>
</dbReference>
<dbReference type="PANTHER" id="PTHR42773">
    <property type="entry name" value="METALLO-BETA-LACTAMASE-RELATED"/>
    <property type="match status" value="1"/>
</dbReference>
<dbReference type="Gene3D" id="3.60.15.10">
    <property type="entry name" value="Ribonuclease Z/Hydroxyacylglutathione hydrolase-like"/>
    <property type="match status" value="1"/>
</dbReference>
<sequence>MKQLFPDLWETQEEHPFHGVTTHAYLLTQDSGNTLFYSTGVHEDLIAIQRLGGISRQYVSHRDEAGPPLAAIKQMFGNQLCSHALEVNAIGKYSKVDVVFDGSSVEPDSVEVIPTPGHTSGSTCFVFQSPHGYRYLFTGDLIYPEDDGWGTLVQWHSGGRKKALGDSLLKLREMRPDVVISSASVRRSAVQAITPEQWRAVIDQTVGRL</sequence>
<dbReference type="Pfam" id="PF00753">
    <property type="entry name" value="Lactamase_B"/>
    <property type="match status" value="1"/>
</dbReference>
<evidence type="ECO:0000313" key="2">
    <source>
        <dbReference type="EMBL" id="GLQ91637.1"/>
    </source>
</evidence>
<dbReference type="SUPFAM" id="SSF56281">
    <property type="entry name" value="Metallo-hydrolase/oxidoreductase"/>
    <property type="match status" value="1"/>
</dbReference>
<name>A0ABQ5XKV8_9GAMM</name>
<accession>A0ABQ5XKV8</accession>
<gene>
    <name evidence="2" type="ORF">GCM10007901_05870</name>
</gene>
<reference evidence="3" key="1">
    <citation type="journal article" date="2019" name="Int. J. Syst. Evol. Microbiol.">
        <title>The Global Catalogue of Microorganisms (GCM) 10K type strain sequencing project: providing services to taxonomists for standard genome sequencing and annotation.</title>
        <authorList>
            <consortium name="The Broad Institute Genomics Platform"/>
            <consortium name="The Broad Institute Genome Sequencing Center for Infectious Disease"/>
            <person name="Wu L."/>
            <person name="Ma J."/>
        </authorList>
    </citation>
    <scope>NUCLEOTIDE SEQUENCE [LARGE SCALE GENOMIC DNA]</scope>
    <source>
        <strain evidence="3">NBRC 111980</strain>
    </source>
</reference>
<organism evidence="2 3">
    <name type="scientific">Dyella acidisoli</name>
    <dbReference type="NCBI Taxonomy" id="1867834"/>
    <lineage>
        <taxon>Bacteria</taxon>
        <taxon>Pseudomonadati</taxon>
        <taxon>Pseudomonadota</taxon>
        <taxon>Gammaproteobacteria</taxon>
        <taxon>Lysobacterales</taxon>
        <taxon>Rhodanobacteraceae</taxon>
        <taxon>Dyella</taxon>
    </lineage>
</organism>
<dbReference type="PANTHER" id="PTHR42773:SF1">
    <property type="entry name" value="METALLO-BETA-LACTAMASE FAMILY PROTEIN"/>
    <property type="match status" value="1"/>
</dbReference>